<dbReference type="EMBL" id="LGRX02010065">
    <property type="protein sequence ID" value="KAK3271025.1"/>
    <property type="molecule type" value="Genomic_DNA"/>
</dbReference>
<dbReference type="InterPro" id="IPR025121">
    <property type="entry name" value="GTPase_HflX_N"/>
</dbReference>
<dbReference type="Pfam" id="PF16360">
    <property type="entry name" value="GTP-bdg_M"/>
    <property type="match status" value="1"/>
</dbReference>
<dbReference type="InterPro" id="IPR030394">
    <property type="entry name" value="G_HFLX_dom"/>
</dbReference>
<name>A0AAE0L437_9CHLO</name>
<protein>
    <recommendedName>
        <fullName evidence="7">Hflx-type G domain-containing protein</fullName>
    </recommendedName>
</protein>
<dbReference type="PANTHER" id="PTHR10229:SF8">
    <property type="entry name" value="GTPASE HFLX"/>
    <property type="match status" value="1"/>
</dbReference>
<sequence length="421" mass="46650">MFRALYFSRHISRRVFYDVSKCQPSVFSRLCGWDRVCRHNFHEAGEIPLPYFVVQPRCLDHEFKLQEALSLAQSAREDAEDPPHLIVQCPKSRRTTHAATYFGSGTVHELTTHVKSSEVDSVFVNEILTGVQQRNLENSIGKPVVDRVGVILEIFRQRARTREAVLQVELALLQYTASRLVRKQGAHGARETFGATGDSEVVSGRGRTGKGQGVGGLGGGGGEGETEIELQQRQLKQRRAKLERQLAQVRRTRKVHRASRERDGIHRVALVGYTNAGKTTLLAQLSGCEQLMPEDRLFATLDPTLRRVTLPSGDGALVGDTVGFIQDLPLELVEAFRATLEEVLTADVLLADMISVDELELDSLAEGRHALPISAIEGTGLLELLGALEGLLADIINERDTQGLSHKDEYTKFRPQDFGLN</sequence>
<feature type="coiled-coil region" evidence="5">
    <location>
        <begin position="225"/>
        <end position="259"/>
    </location>
</feature>
<evidence type="ECO:0000256" key="4">
    <source>
        <dbReference type="ARBA" id="ARBA00023134"/>
    </source>
</evidence>
<keyword evidence="3" id="KW-0460">Magnesium</keyword>
<keyword evidence="4" id="KW-0342">GTP-binding</keyword>
<dbReference type="GO" id="GO:0043022">
    <property type="term" value="F:ribosome binding"/>
    <property type="evidence" value="ECO:0007669"/>
    <property type="project" value="TreeGrafter"/>
</dbReference>
<evidence type="ECO:0000259" key="7">
    <source>
        <dbReference type="PROSITE" id="PS51705"/>
    </source>
</evidence>
<dbReference type="GO" id="GO:0005737">
    <property type="term" value="C:cytoplasm"/>
    <property type="evidence" value="ECO:0007669"/>
    <property type="project" value="TreeGrafter"/>
</dbReference>
<dbReference type="GO" id="GO:0046872">
    <property type="term" value="F:metal ion binding"/>
    <property type="evidence" value="ECO:0007669"/>
    <property type="project" value="UniProtKB-KW"/>
</dbReference>
<dbReference type="AlphaFoldDB" id="A0AAE0L437"/>
<dbReference type="InterPro" id="IPR032305">
    <property type="entry name" value="GTP-bd_M"/>
</dbReference>
<evidence type="ECO:0000256" key="6">
    <source>
        <dbReference type="SAM" id="MobiDB-lite"/>
    </source>
</evidence>
<feature type="compositionally biased region" description="Gly residues" evidence="6">
    <location>
        <begin position="209"/>
        <end position="223"/>
    </location>
</feature>
<evidence type="ECO:0000313" key="9">
    <source>
        <dbReference type="Proteomes" id="UP001190700"/>
    </source>
</evidence>
<evidence type="ECO:0000256" key="3">
    <source>
        <dbReference type="ARBA" id="ARBA00022842"/>
    </source>
</evidence>
<gene>
    <name evidence="8" type="ORF">CYMTET_20607</name>
</gene>
<dbReference type="InterPro" id="IPR006073">
    <property type="entry name" value="GTP-bd"/>
</dbReference>
<proteinExistence type="predicted"/>
<keyword evidence="1" id="KW-0479">Metal-binding</keyword>
<evidence type="ECO:0000256" key="1">
    <source>
        <dbReference type="ARBA" id="ARBA00022723"/>
    </source>
</evidence>
<keyword evidence="2" id="KW-0547">Nucleotide-binding</keyword>
<feature type="domain" description="Hflx-type G" evidence="7">
    <location>
        <begin position="266"/>
        <end position="350"/>
    </location>
</feature>
<comment type="caution">
    <text evidence="8">The sequence shown here is derived from an EMBL/GenBank/DDBJ whole genome shotgun (WGS) entry which is preliminary data.</text>
</comment>
<dbReference type="Proteomes" id="UP001190700">
    <property type="component" value="Unassembled WGS sequence"/>
</dbReference>
<evidence type="ECO:0000313" key="8">
    <source>
        <dbReference type="EMBL" id="KAK3271025.1"/>
    </source>
</evidence>
<dbReference type="PANTHER" id="PTHR10229">
    <property type="entry name" value="GTP-BINDING PROTEIN HFLX"/>
    <property type="match status" value="1"/>
</dbReference>
<dbReference type="GO" id="GO:0005525">
    <property type="term" value="F:GTP binding"/>
    <property type="evidence" value="ECO:0007669"/>
    <property type="project" value="UniProtKB-KW"/>
</dbReference>
<dbReference type="Gene3D" id="3.40.50.300">
    <property type="entry name" value="P-loop containing nucleotide triphosphate hydrolases"/>
    <property type="match status" value="1"/>
</dbReference>
<reference evidence="8 9" key="1">
    <citation type="journal article" date="2015" name="Genome Biol. Evol.">
        <title>Comparative Genomics of a Bacterivorous Green Alga Reveals Evolutionary Causalities and Consequences of Phago-Mixotrophic Mode of Nutrition.</title>
        <authorList>
            <person name="Burns J.A."/>
            <person name="Paasch A."/>
            <person name="Narechania A."/>
            <person name="Kim E."/>
        </authorList>
    </citation>
    <scope>NUCLEOTIDE SEQUENCE [LARGE SCALE GENOMIC DNA]</scope>
    <source>
        <strain evidence="8 9">PLY_AMNH</strain>
    </source>
</reference>
<accession>A0AAE0L437</accession>
<evidence type="ECO:0000256" key="5">
    <source>
        <dbReference type="SAM" id="Coils"/>
    </source>
</evidence>
<dbReference type="InterPro" id="IPR016496">
    <property type="entry name" value="GTPase_HflX"/>
</dbReference>
<keyword evidence="9" id="KW-1185">Reference proteome</keyword>
<dbReference type="InterPro" id="IPR027417">
    <property type="entry name" value="P-loop_NTPase"/>
</dbReference>
<dbReference type="Pfam" id="PF01926">
    <property type="entry name" value="MMR_HSR1"/>
    <property type="match status" value="1"/>
</dbReference>
<dbReference type="SUPFAM" id="SSF52540">
    <property type="entry name" value="P-loop containing nucleoside triphosphate hydrolases"/>
    <property type="match status" value="1"/>
</dbReference>
<dbReference type="Gene3D" id="3.40.50.11060">
    <property type="entry name" value="GTPase HflX, N-terminal domain"/>
    <property type="match status" value="1"/>
</dbReference>
<organism evidence="8 9">
    <name type="scientific">Cymbomonas tetramitiformis</name>
    <dbReference type="NCBI Taxonomy" id="36881"/>
    <lineage>
        <taxon>Eukaryota</taxon>
        <taxon>Viridiplantae</taxon>
        <taxon>Chlorophyta</taxon>
        <taxon>Pyramimonadophyceae</taxon>
        <taxon>Pyramimonadales</taxon>
        <taxon>Pyramimonadaceae</taxon>
        <taxon>Cymbomonas</taxon>
    </lineage>
</organism>
<dbReference type="Pfam" id="PF13167">
    <property type="entry name" value="GTP-bdg_N"/>
    <property type="match status" value="1"/>
</dbReference>
<evidence type="ECO:0000256" key="2">
    <source>
        <dbReference type="ARBA" id="ARBA00022741"/>
    </source>
</evidence>
<dbReference type="InterPro" id="IPR042108">
    <property type="entry name" value="GTPase_HflX_N_sf"/>
</dbReference>
<keyword evidence="5" id="KW-0175">Coiled coil</keyword>
<feature type="region of interest" description="Disordered" evidence="6">
    <location>
        <begin position="196"/>
        <end position="225"/>
    </location>
</feature>
<dbReference type="PROSITE" id="PS51705">
    <property type="entry name" value="G_HFLX"/>
    <property type="match status" value="1"/>
</dbReference>